<dbReference type="InterPro" id="IPR010610">
    <property type="entry name" value="EryCIII-like_C"/>
</dbReference>
<sequence length="420" mass="45516">MTGASQARVLFAPETFNLGETTRAVEVARAVEAAGGEVAFMGYSRRFADYIREGGFTFTLLDPELSERDADQLIAADQGRSLRHPFTTDVVRRRVASERAIIERWQPQCIVIGTTLSLFISARASKVPLVYVRPYAMSRGHLTRMETFPLLSGHGAVASGVNRVTARVVGRLVRSVRWKPRSFRRVAAEHGVRLPARTIEALDADLNLIASLPPLLDQRPLATREVAVGPVFAQATGSLPTRVEALATVDRPVAYVGLGSSAGRELARTVLEQVSDLDIEIVSSAGRYLTDRDRAALAPNVQVYDFLPAHLLAGRIDASVIHGGEGTVQTACASGAPFAGIGLQAEQRLNLDECVRAGNAIRFTTRDLRRGNLPAIVDRLLTDAHLRGAARRMRDLSQPVGATRSAEMIVDLAQSTTRPV</sequence>
<evidence type="ECO:0000313" key="3">
    <source>
        <dbReference type="Proteomes" id="UP001056455"/>
    </source>
</evidence>
<keyword evidence="3" id="KW-1185">Reference proteome</keyword>
<dbReference type="Gene3D" id="3.40.50.2000">
    <property type="entry name" value="Glycogen Phosphorylase B"/>
    <property type="match status" value="2"/>
</dbReference>
<reference evidence="2" key="1">
    <citation type="submission" date="2022-06" db="EMBL/GenBank/DDBJ databases">
        <title>Ornithinimicrobium HY1793.</title>
        <authorList>
            <person name="Huang Y."/>
        </authorList>
    </citation>
    <scope>NUCLEOTIDE SEQUENCE</scope>
    <source>
        <strain evidence="2">HY1793</strain>
    </source>
</reference>
<dbReference type="RefSeq" id="WP_252592603.1">
    <property type="nucleotide sequence ID" value="NZ_CP099489.1"/>
</dbReference>
<evidence type="ECO:0000259" key="1">
    <source>
        <dbReference type="Pfam" id="PF06722"/>
    </source>
</evidence>
<feature type="domain" description="Erythromycin biosynthesis protein CIII-like C-terminal" evidence="1">
    <location>
        <begin position="269"/>
        <end position="399"/>
    </location>
</feature>
<dbReference type="SUPFAM" id="SSF53756">
    <property type="entry name" value="UDP-Glycosyltransferase/glycogen phosphorylase"/>
    <property type="match status" value="1"/>
</dbReference>
<organism evidence="2 3">
    <name type="scientific">Ornithinimicrobium faecis</name>
    <dbReference type="NCBI Taxonomy" id="2934158"/>
    <lineage>
        <taxon>Bacteria</taxon>
        <taxon>Bacillati</taxon>
        <taxon>Actinomycetota</taxon>
        <taxon>Actinomycetes</taxon>
        <taxon>Micrococcales</taxon>
        <taxon>Ornithinimicrobiaceae</taxon>
        <taxon>Ornithinimicrobium</taxon>
    </lineage>
</organism>
<evidence type="ECO:0000313" key="2">
    <source>
        <dbReference type="EMBL" id="USQ79496.1"/>
    </source>
</evidence>
<protein>
    <submittedName>
        <fullName evidence="2">Glycosyltransferase</fullName>
    </submittedName>
</protein>
<name>A0ABY4YRV3_9MICO</name>
<proteinExistence type="predicted"/>
<dbReference type="Pfam" id="PF06722">
    <property type="entry name" value="EryCIII-like_C"/>
    <property type="match status" value="1"/>
</dbReference>
<accession>A0ABY4YRV3</accession>
<dbReference type="PANTHER" id="PTHR21015">
    <property type="entry name" value="UDP-N-ACETYLGLUCOSAMINE--N-ACETYLMURAMYL-(PENTAPEPTIDE) PYROPHOSPHORYL-UNDECAPRENOL N-ACETYLGLUCOSAMINE TRANSFERASE 1"/>
    <property type="match status" value="1"/>
</dbReference>
<dbReference type="PANTHER" id="PTHR21015:SF22">
    <property type="entry name" value="GLYCOSYLTRANSFERASE"/>
    <property type="match status" value="1"/>
</dbReference>
<dbReference type="Proteomes" id="UP001056455">
    <property type="component" value="Chromosome"/>
</dbReference>
<gene>
    <name evidence="2" type="ORF">NF556_18140</name>
</gene>
<dbReference type="EMBL" id="CP099489">
    <property type="protein sequence ID" value="USQ79496.1"/>
    <property type="molecule type" value="Genomic_DNA"/>
</dbReference>